<accession>A0A1F5EUR5</accession>
<dbReference type="AlphaFoldDB" id="A0A1F5EUR5"/>
<comment type="similarity">
    <text evidence="1">Belongs to the universal ribosomal protein uS17 family.</text>
</comment>
<dbReference type="GO" id="GO:0003735">
    <property type="term" value="F:structural constituent of ribosome"/>
    <property type="evidence" value="ECO:0007669"/>
    <property type="project" value="InterPro"/>
</dbReference>
<evidence type="ECO:0000256" key="1">
    <source>
        <dbReference type="ARBA" id="ARBA00010254"/>
    </source>
</evidence>
<reference evidence="4 5" key="1">
    <citation type="journal article" date="2016" name="Nat. Commun.">
        <title>Thousands of microbial genomes shed light on interconnected biogeochemical processes in an aquifer system.</title>
        <authorList>
            <person name="Anantharaman K."/>
            <person name="Brown C.T."/>
            <person name="Hug L.A."/>
            <person name="Sharon I."/>
            <person name="Castelle C.J."/>
            <person name="Probst A.J."/>
            <person name="Thomas B.C."/>
            <person name="Singh A."/>
            <person name="Wilkins M.J."/>
            <person name="Karaoz U."/>
            <person name="Brodie E.L."/>
            <person name="Williams K.H."/>
            <person name="Hubbard S.S."/>
            <person name="Banfield J.F."/>
        </authorList>
    </citation>
    <scope>NUCLEOTIDE SEQUENCE [LARGE SCALE GENOMIC DNA]</scope>
</reference>
<evidence type="ECO:0000313" key="5">
    <source>
        <dbReference type="Proteomes" id="UP000177390"/>
    </source>
</evidence>
<dbReference type="Proteomes" id="UP000177390">
    <property type="component" value="Unassembled WGS sequence"/>
</dbReference>
<name>A0A1F5EUR5_9BACT</name>
<dbReference type="GO" id="GO:0022627">
    <property type="term" value="C:cytosolic small ribosomal subunit"/>
    <property type="evidence" value="ECO:0007669"/>
    <property type="project" value="TreeGrafter"/>
</dbReference>
<organism evidence="4 5">
    <name type="scientific">Candidatus Collierbacteria bacterium RIFCSPHIGHO2_02_FULL_49_10</name>
    <dbReference type="NCBI Taxonomy" id="1817723"/>
    <lineage>
        <taxon>Bacteria</taxon>
        <taxon>Candidatus Collieribacteriota</taxon>
    </lineage>
</organism>
<evidence type="ECO:0000256" key="2">
    <source>
        <dbReference type="ARBA" id="ARBA00022980"/>
    </source>
</evidence>
<dbReference type="Gene3D" id="2.40.50.140">
    <property type="entry name" value="Nucleic acid-binding proteins"/>
    <property type="match status" value="1"/>
</dbReference>
<dbReference type="PANTHER" id="PTHR10744:SF1">
    <property type="entry name" value="SMALL RIBOSOMAL SUBUNIT PROTEIN US17M"/>
    <property type="match status" value="1"/>
</dbReference>
<proteinExistence type="inferred from homology"/>
<dbReference type="PANTHER" id="PTHR10744">
    <property type="entry name" value="40S RIBOSOMAL PROTEIN S11 FAMILY MEMBER"/>
    <property type="match status" value="1"/>
</dbReference>
<dbReference type="SUPFAM" id="SSF50249">
    <property type="entry name" value="Nucleic acid-binding proteins"/>
    <property type="match status" value="1"/>
</dbReference>
<dbReference type="Pfam" id="PF00366">
    <property type="entry name" value="Ribosomal_S17"/>
    <property type="match status" value="1"/>
</dbReference>
<keyword evidence="3" id="KW-0687">Ribonucleoprotein</keyword>
<evidence type="ECO:0000256" key="3">
    <source>
        <dbReference type="ARBA" id="ARBA00023274"/>
    </source>
</evidence>
<dbReference type="EMBL" id="MFAH01000034">
    <property type="protein sequence ID" value="OGD71110.1"/>
    <property type="molecule type" value="Genomic_DNA"/>
</dbReference>
<dbReference type="GO" id="GO:0006412">
    <property type="term" value="P:translation"/>
    <property type="evidence" value="ECO:0007669"/>
    <property type="project" value="InterPro"/>
</dbReference>
<dbReference type="InterPro" id="IPR000266">
    <property type="entry name" value="Ribosomal_uS17"/>
</dbReference>
<protein>
    <submittedName>
        <fullName evidence="4">30S ribosomal protein S17</fullName>
    </submittedName>
</protein>
<evidence type="ECO:0000313" key="4">
    <source>
        <dbReference type="EMBL" id="OGD71110.1"/>
    </source>
</evidence>
<keyword evidence="2 4" id="KW-0689">Ribosomal protein</keyword>
<dbReference type="InterPro" id="IPR012340">
    <property type="entry name" value="NA-bd_OB-fold"/>
</dbReference>
<dbReference type="CDD" id="cd00364">
    <property type="entry name" value="Ribosomal_uS17"/>
    <property type="match status" value="1"/>
</dbReference>
<gene>
    <name evidence="4" type="ORF">A3D09_01945</name>
</gene>
<comment type="caution">
    <text evidence="4">The sequence shown here is derived from an EMBL/GenBank/DDBJ whole genome shotgun (WGS) entry which is preliminary data.</text>
</comment>
<sequence length="76" mass="8562">MKKQLKGIVKSDKMTGTAAVVVTSVKTHPLYLKKTKWTKSYLADNQIKAKEGDTVVMESVRPISKKKSWKIVSIKK</sequence>